<evidence type="ECO:0008006" key="4">
    <source>
        <dbReference type="Google" id="ProtNLM"/>
    </source>
</evidence>
<gene>
    <name evidence="2" type="ORF">AURMO_00926</name>
</gene>
<protein>
    <recommendedName>
        <fullName evidence="4">4-hydroxybenzoate polyprenyltransferase</fullName>
    </recommendedName>
</protein>
<dbReference type="EMBL" id="CP023994">
    <property type="protein sequence ID" value="AWR21528.1"/>
    <property type="molecule type" value="Genomic_DNA"/>
</dbReference>
<feature type="transmembrane region" description="Helical" evidence="1">
    <location>
        <begin position="20"/>
        <end position="43"/>
    </location>
</feature>
<accession>A0A2Z3S3K0</accession>
<keyword evidence="1" id="KW-0812">Transmembrane</keyword>
<evidence type="ECO:0000256" key="1">
    <source>
        <dbReference type="SAM" id="Phobius"/>
    </source>
</evidence>
<keyword evidence="1" id="KW-1133">Transmembrane helix</keyword>
<name>A0A2Z3S3K0_9MICO</name>
<sequence length="64" mass="7026">MNTVEILANAEGHESFPLVIPAIAFAIIAAGFFTFLGLVTYSYKDVAARHRQKWSDASDHAAHH</sequence>
<proteinExistence type="predicted"/>
<evidence type="ECO:0000313" key="2">
    <source>
        <dbReference type="EMBL" id="AWR21528.1"/>
    </source>
</evidence>
<organism evidence="2 3">
    <name type="scientific">Aurantimicrobium photophilum</name>
    <dbReference type="NCBI Taxonomy" id="1987356"/>
    <lineage>
        <taxon>Bacteria</taxon>
        <taxon>Bacillati</taxon>
        <taxon>Actinomycetota</taxon>
        <taxon>Actinomycetes</taxon>
        <taxon>Micrococcales</taxon>
        <taxon>Microbacteriaceae</taxon>
        <taxon>Aurantimicrobium</taxon>
    </lineage>
</organism>
<keyword evidence="1" id="KW-0472">Membrane</keyword>
<dbReference type="KEGG" id="aum:AURMO_00926"/>
<evidence type="ECO:0000313" key="3">
    <source>
        <dbReference type="Proteomes" id="UP000246894"/>
    </source>
</evidence>
<dbReference type="AlphaFoldDB" id="A0A2Z3S3K0"/>
<keyword evidence="3" id="KW-1185">Reference proteome</keyword>
<dbReference type="RefSeq" id="WP_110233473.1">
    <property type="nucleotide sequence ID" value="NZ_CP023994.1"/>
</dbReference>
<dbReference type="Proteomes" id="UP000246894">
    <property type="component" value="Chromosome"/>
</dbReference>
<reference evidence="2 3" key="1">
    <citation type="submission" date="2017-10" db="EMBL/GenBank/DDBJ databases">
        <title>Genome of an Actinobacterium that displays light-enhanced growth.</title>
        <authorList>
            <person name="Maresca J.A."/>
            <person name="Hempel P."/>
            <person name="Shevchenko O."/>
            <person name="Miller K.J."/>
            <person name="Hahn M.W."/>
        </authorList>
    </citation>
    <scope>NUCLEOTIDE SEQUENCE [LARGE SCALE GENOMIC DNA]</scope>
    <source>
        <strain evidence="2 3">MWH-Mo1</strain>
    </source>
</reference>